<keyword evidence="2" id="KW-1185">Reference proteome</keyword>
<reference evidence="1 2" key="1">
    <citation type="journal article" date="2020" name="Nature">
        <title>Six reference-quality genomes reveal evolution of bat adaptations.</title>
        <authorList>
            <person name="Jebb D."/>
            <person name="Huang Z."/>
            <person name="Pippel M."/>
            <person name="Hughes G.M."/>
            <person name="Lavrichenko K."/>
            <person name="Devanna P."/>
            <person name="Winkler S."/>
            <person name="Jermiin L.S."/>
            <person name="Skirmuntt E.C."/>
            <person name="Katzourakis A."/>
            <person name="Burkitt-Gray L."/>
            <person name="Ray D.A."/>
            <person name="Sullivan K.A.M."/>
            <person name="Roscito J.G."/>
            <person name="Kirilenko B.M."/>
            <person name="Davalos L.M."/>
            <person name="Corthals A.P."/>
            <person name="Power M.L."/>
            <person name="Jones G."/>
            <person name="Ransome R.D."/>
            <person name="Dechmann D.K.N."/>
            <person name="Locatelli A.G."/>
            <person name="Puechmaille S.J."/>
            <person name="Fedrigo O."/>
            <person name="Jarvis E.D."/>
            <person name="Hiller M."/>
            <person name="Vernes S.C."/>
            <person name="Myers E.W."/>
            <person name="Teeling E.C."/>
        </authorList>
    </citation>
    <scope>NUCLEOTIDE SEQUENCE [LARGE SCALE GENOMIC DNA]</scope>
    <source>
        <strain evidence="1">MRouAeg1</strain>
        <tissue evidence="1">Muscle</tissue>
    </source>
</reference>
<dbReference type="Proteomes" id="UP000593571">
    <property type="component" value="Unassembled WGS sequence"/>
</dbReference>
<sequence>MSGSQRPGGTCRISIGVGVVPGPQGRPLAEVFPAWIRALISRAQRRQERTRVCSRWVTEPDGERQPGPGPAIRMSQSWTHTFYLLGDRSIPRTSIQCIRPAPRDTVREPGPQETPCRMASCRLLRVSENCRALWQPHMLPPLQMSSPAEAASPTPPVLVNWTPSKPCTALPTSCRGKEGRVDGLSQVERVCCNQLVTKSPRDATISGAEHGSWPLTG</sequence>
<comment type="caution">
    <text evidence="1">The sequence shown here is derived from an EMBL/GenBank/DDBJ whole genome shotgun (WGS) entry which is preliminary data.</text>
</comment>
<gene>
    <name evidence="1" type="ORF">HJG63_010423</name>
</gene>
<dbReference type="EMBL" id="JACASE010000002">
    <property type="protein sequence ID" value="KAF6496198.1"/>
    <property type="molecule type" value="Genomic_DNA"/>
</dbReference>
<organism evidence="1 2">
    <name type="scientific">Rousettus aegyptiacus</name>
    <name type="common">Egyptian fruit bat</name>
    <name type="synonym">Pteropus aegyptiacus</name>
    <dbReference type="NCBI Taxonomy" id="9407"/>
    <lineage>
        <taxon>Eukaryota</taxon>
        <taxon>Metazoa</taxon>
        <taxon>Chordata</taxon>
        <taxon>Craniata</taxon>
        <taxon>Vertebrata</taxon>
        <taxon>Euteleostomi</taxon>
        <taxon>Mammalia</taxon>
        <taxon>Eutheria</taxon>
        <taxon>Laurasiatheria</taxon>
        <taxon>Chiroptera</taxon>
        <taxon>Yinpterochiroptera</taxon>
        <taxon>Pteropodoidea</taxon>
        <taxon>Pteropodidae</taxon>
        <taxon>Rousettinae</taxon>
        <taxon>Rousettus</taxon>
    </lineage>
</organism>
<name>A0A7J8JHM2_ROUAE</name>
<evidence type="ECO:0000313" key="1">
    <source>
        <dbReference type="EMBL" id="KAF6496198.1"/>
    </source>
</evidence>
<accession>A0A7J8JHM2</accession>
<dbReference type="AlphaFoldDB" id="A0A7J8JHM2"/>
<evidence type="ECO:0000313" key="2">
    <source>
        <dbReference type="Proteomes" id="UP000593571"/>
    </source>
</evidence>
<proteinExistence type="predicted"/>
<protein>
    <submittedName>
        <fullName evidence="1">Uncharacterized protein</fullName>
    </submittedName>
</protein>